<protein>
    <submittedName>
        <fullName evidence="4">Response regulator</fullName>
    </submittedName>
</protein>
<organism evidence="4 5">
    <name type="scientific">Methylobacterium oryzihabitans</name>
    <dbReference type="NCBI Taxonomy" id="2499852"/>
    <lineage>
        <taxon>Bacteria</taxon>
        <taxon>Pseudomonadati</taxon>
        <taxon>Pseudomonadota</taxon>
        <taxon>Alphaproteobacteria</taxon>
        <taxon>Hyphomicrobiales</taxon>
        <taxon>Methylobacteriaceae</taxon>
        <taxon>Methylobacterium</taxon>
    </lineage>
</organism>
<evidence type="ECO:0000256" key="1">
    <source>
        <dbReference type="ARBA" id="ARBA00022553"/>
    </source>
</evidence>
<reference evidence="4 5" key="1">
    <citation type="submission" date="2019-01" db="EMBL/GenBank/DDBJ databases">
        <authorList>
            <person name="Chen W.-M."/>
        </authorList>
    </citation>
    <scope>NUCLEOTIDE SEQUENCE [LARGE SCALE GENOMIC DNA]</scope>
    <source>
        <strain evidence="4 5">TER-1</strain>
    </source>
</reference>
<comment type="caution">
    <text evidence="4">The sequence shown here is derived from an EMBL/GenBank/DDBJ whole genome shotgun (WGS) entry which is preliminary data.</text>
</comment>
<evidence type="ECO:0000313" key="4">
    <source>
        <dbReference type="EMBL" id="RVU17559.1"/>
    </source>
</evidence>
<evidence type="ECO:0000259" key="3">
    <source>
        <dbReference type="PROSITE" id="PS50110"/>
    </source>
</evidence>
<dbReference type="SUPFAM" id="SSF52172">
    <property type="entry name" value="CheY-like"/>
    <property type="match status" value="1"/>
</dbReference>
<sequence length="116" mass="12230">MTVLVVEDEEMLLSIIQAEFEEAGFGVAACATGEEAVAFLAGAGRADLLFTDIQLPGALDGWGVAEQARRFAPDLPVIYATGFSVGPPRQVPGSILLRKPYRLAKLVETARGLIGA</sequence>
<dbReference type="Gene3D" id="3.40.50.2300">
    <property type="match status" value="1"/>
</dbReference>
<accession>A0A437P5K6</accession>
<gene>
    <name evidence="4" type="ORF">EOE48_13675</name>
</gene>
<evidence type="ECO:0000256" key="2">
    <source>
        <dbReference type="PROSITE-ProRule" id="PRU00169"/>
    </source>
</evidence>
<dbReference type="AlphaFoldDB" id="A0A437P5K6"/>
<dbReference type="SMART" id="SM00448">
    <property type="entry name" value="REC"/>
    <property type="match status" value="1"/>
</dbReference>
<dbReference type="GO" id="GO:0000160">
    <property type="term" value="P:phosphorelay signal transduction system"/>
    <property type="evidence" value="ECO:0007669"/>
    <property type="project" value="InterPro"/>
</dbReference>
<dbReference type="Pfam" id="PF00072">
    <property type="entry name" value="Response_reg"/>
    <property type="match status" value="1"/>
</dbReference>
<dbReference type="PROSITE" id="PS50110">
    <property type="entry name" value="RESPONSE_REGULATORY"/>
    <property type="match status" value="1"/>
</dbReference>
<feature type="domain" description="Response regulatory" evidence="3">
    <location>
        <begin position="2"/>
        <end position="114"/>
    </location>
</feature>
<name>A0A437P5K6_9HYPH</name>
<keyword evidence="1 2" id="KW-0597">Phosphoprotein</keyword>
<feature type="modified residue" description="4-aspartylphosphate" evidence="2">
    <location>
        <position position="52"/>
    </location>
</feature>
<evidence type="ECO:0000313" key="5">
    <source>
        <dbReference type="Proteomes" id="UP000286997"/>
    </source>
</evidence>
<dbReference type="Proteomes" id="UP000286997">
    <property type="component" value="Unassembled WGS sequence"/>
</dbReference>
<dbReference type="InterPro" id="IPR001789">
    <property type="entry name" value="Sig_transdc_resp-reg_receiver"/>
</dbReference>
<dbReference type="EMBL" id="SACP01000012">
    <property type="protein sequence ID" value="RVU17559.1"/>
    <property type="molecule type" value="Genomic_DNA"/>
</dbReference>
<dbReference type="InterPro" id="IPR011006">
    <property type="entry name" value="CheY-like_superfamily"/>
</dbReference>
<proteinExistence type="predicted"/>
<keyword evidence="5" id="KW-1185">Reference proteome</keyword>
<dbReference type="InterPro" id="IPR050595">
    <property type="entry name" value="Bact_response_regulator"/>
</dbReference>
<dbReference type="PANTHER" id="PTHR44591:SF21">
    <property type="entry name" value="TWO-COMPONENT RESPONSE REGULATOR"/>
    <property type="match status" value="1"/>
</dbReference>
<dbReference type="PANTHER" id="PTHR44591">
    <property type="entry name" value="STRESS RESPONSE REGULATOR PROTEIN 1"/>
    <property type="match status" value="1"/>
</dbReference>
<dbReference type="OrthoDB" id="7210814at2"/>